<accession>A0ABW2BWD7</accession>
<sequence>MKRPTASPFLLGAIFLLVLAIVGTVVMFKAPISNTLGSGETVTVHFADKYGVRAHRTEVRMAGLTVGDVTEVRRDDHGGAVLTLKIDDDDYDKLRSRPSARVRPVTVLGGYYYVELIPGGPPGRFGGEIPKGRTTVPVELDKITRELQPDTLRALRGTTRHLDDSLDKDGRKQLQALLDSAPETLDPAGDVLAAAQGRRPETDLTAIVSGLENVASTLNTPDHRLESILDGLTTTSAVLGRRSDDVRRTLDRLPATLDSARLGLTRLDTSLRKLAATAGPARPTARELDATLAELDPVLVKARPLVSDLSDALRDVRPMVEDLAPTVKGATKVLDDVRGPVLDRLRGPVLETVRSSWHGTGKYEGGGADFPFYKALAYALSGLAGSISTLDEDGHQFRMAATVGPDSVHGMPINLEQLFSRLVEMSKEGTG</sequence>
<reference evidence="3" key="1">
    <citation type="journal article" date="2019" name="Int. J. Syst. Evol. Microbiol.">
        <title>The Global Catalogue of Microorganisms (GCM) 10K type strain sequencing project: providing services to taxonomists for standard genome sequencing and annotation.</title>
        <authorList>
            <consortium name="The Broad Institute Genomics Platform"/>
            <consortium name="The Broad Institute Genome Sequencing Center for Infectious Disease"/>
            <person name="Wu L."/>
            <person name="Ma J."/>
        </authorList>
    </citation>
    <scope>NUCLEOTIDE SEQUENCE [LARGE SCALE GENOMIC DNA]</scope>
    <source>
        <strain evidence="3">KCTC 32255</strain>
    </source>
</reference>
<name>A0ABW2BWD7_9PSEU</name>
<proteinExistence type="predicted"/>
<organism evidence="2 3">
    <name type="scientific">Haloechinothrix salitolerans</name>
    <dbReference type="NCBI Taxonomy" id="926830"/>
    <lineage>
        <taxon>Bacteria</taxon>
        <taxon>Bacillati</taxon>
        <taxon>Actinomycetota</taxon>
        <taxon>Actinomycetes</taxon>
        <taxon>Pseudonocardiales</taxon>
        <taxon>Pseudonocardiaceae</taxon>
        <taxon>Haloechinothrix</taxon>
    </lineage>
</organism>
<dbReference type="Proteomes" id="UP001596337">
    <property type="component" value="Unassembled WGS sequence"/>
</dbReference>
<dbReference type="InterPro" id="IPR003399">
    <property type="entry name" value="Mce/MlaD"/>
</dbReference>
<dbReference type="PANTHER" id="PTHR33371">
    <property type="entry name" value="INTERMEMBRANE PHOSPHOLIPID TRANSPORT SYSTEM BINDING PROTEIN MLAD-RELATED"/>
    <property type="match status" value="1"/>
</dbReference>
<gene>
    <name evidence="2" type="ORF">ACFQGD_03365</name>
</gene>
<dbReference type="InterPro" id="IPR052336">
    <property type="entry name" value="MlaD_Phospholipid_Transporter"/>
</dbReference>
<dbReference type="EMBL" id="JBHSXX010000001">
    <property type="protein sequence ID" value="MFC6866174.1"/>
    <property type="molecule type" value="Genomic_DNA"/>
</dbReference>
<evidence type="ECO:0000313" key="3">
    <source>
        <dbReference type="Proteomes" id="UP001596337"/>
    </source>
</evidence>
<dbReference type="PANTHER" id="PTHR33371:SF4">
    <property type="entry name" value="INTERMEMBRANE PHOSPHOLIPID TRANSPORT SYSTEM BINDING PROTEIN MLAD"/>
    <property type="match status" value="1"/>
</dbReference>
<feature type="domain" description="Mce/MlaD" evidence="1">
    <location>
        <begin position="39"/>
        <end position="119"/>
    </location>
</feature>
<keyword evidence="3" id="KW-1185">Reference proteome</keyword>
<dbReference type="RefSeq" id="WP_345407255.1">
    <property type="nucleotide sequence ID" value="NZ_BAABLA010000123.1"/>
</dbReference>
<evidence type="ECO:0000313" key="2">
    <source>
        <dbReference type="EMBL" id="MFC6866174.1"/>
    </source>
</evidence>
<protein>
    <submittedName>
        <fullName evidence="2">MlaD family protein</fullName>
    </submittedName>
</protein>
<comment type="caution">
    <text evidence="2">The sequence shown here is derived from an EMBL/GenBank/DDBJ whole genome shotgun (WGS) entry which is preliminary data.</text>
</comment>
<evidence type="ECO:0000259" key="1">
    <source>
        <dbReference type="Pfam" id="PF02470"/>
    </source>
</evidence>
<dbReference type="Pfam" id="PF02470">
    <property type="entry name" value="MlaD"/>
    <property type="match status" value="1"/>
</dbReference>